<gene>
    <name evidence="2" type="ORF">GT348_07910</name>
</gene>
<dbReference type="AlphaFoldDB" id="A0A6P1NKI5"/>
<evidence type="ECO:0000313" key="3">
    <source>
        <dbReference type="Proteomes" id="UP000463975"/>
    </source>
</evidence>
<sequence>MGRVVFLNAFAKDIFTGGIKTTYRHAALLNEEGIETVVLQPSGPPDLLKDPVQRALACKDVTLHAHDVAVYPETLNGWFKETVSLNWPCTKIIFCQNPFYFYSYNVTASDLKSWGIKSIIVPSKWAEQSIQSVIGFDDVKVVPAVVDTALFYPRPKKLQIVSASWKWNDHKYISSYETLIKNCLKLKYPHLAEVPWVNLSSYTENQVAELMGESAICLALGRSESLGLTALEAMASGCVTVGFHGEGGLDFATPQNGFWHSPEDIEGLVGSLALAIEGQARQLEVFKKIQDSAISTARRYNETLARRALKESYQDLLNRKRPLVTL</sequence>
<dbReference type="InterPro" id="IPR001296">
    <property type="entry name" value="Glyco_trans_1"/>
</dbReference>
<dbReference type="EMBL" id="CP047652">
    <property type="protein sequence ID" value="QHI96162.1"/>
    <property type="molecule type" value="Genomic_DNA"/>
</dbReference>
<name>A0A6P1NKI5_9PROT</name>
<dbReference type="RefSeq" id="WP_160619235.1">
    <property type="nucleotide sequence ID" value="NZ_CP047652.1"/>
</dbReference>
<keyword evidence="3" id="KW-1185">Reference proteome</keyword>
<proteinExistence type="predicted"/>
<evidence type="ECO:0000313" key="2">
    <source>
        <dbReference type="EMBL" id="QHI96162.1"/>
    </source>
</evidence>
<dbReference type="KEGG" id="bomb:GT348_07910"/>
<dbReference type="Gene3D" id="3.40.50.2000">
    <property type="entry name" value="Glycogen Phosphorylase B"/>
    <property type="match status" value="1"/>
</dbReference>
<reference evidence="2 3" key="1">
    <citation type="submission" date="2020-01" db="EMBL/GenBank/DDBJ databases">
        <title>Genome sequencing of strain KACC 21507.</title>
        <authorList>
            <person name="Heo J."/>
            <person name="Kim S.-J."/>
            <person name="Kim J.-S."/>
            <person name="Hong S.-B."/>
            <person name="Kwon S.-W."/>
        </authorList>
    </citation>
    <scope>NUCLEOTIDE SEQUENCE [LARGE SCALE GENOMIC DNA]</scope>
    <source>
        <strain evidence="2 3">KACC 21507</strain>
    </source>
</reference>
<feature type="domain" description="Glycosyl transferase family 1" evidence="1">
    <location>
        <begin position="203"/>
        <end position="281"/>
    </location>
</feature>
<dbReference type="Pfam" id="PF00534">
    <property type="entry name" value="Glycos_transf_1"/>
    <property type="match status" value="1"/>
</dbReference>
<protein>
    <submittedName>
        <fullName evidence="2">Glycosyltransferase</fullName>
    </submittedName>
</protein>
<organism evidence="2 3">
    <name type="scientific">Aristophania vespae</name>
    <dbReference type="NCBI Taxonomy" id="2697033"/>
    <lineage>
        <taxon>Bacteria</taxon>
        <taxon>Pseudomonadati</taxon>
        <taxon>Pseudomonadota</taxon>
        <taxon>Alphaproteobacteria</taxon>
        <taxon>Acetobacterales</taxon>
        <taxon>Acetobacteraceae</taxon>
        <taxon>Aristophania</taxon>
    </lineage>
</organism>
<dbReference type="SUPFAM" id="SSF53756">
    <property type="entry name" value="UDP-Glycosyltransferase/glycogen phosphorylase"/>
    <property type="match status" value="1"/>
</dbReference>
<dbReference type="Proteomes" id="UP000463975">
    <property type="component" value="Chromosome"/>
</dbReference>
<accession>A0A6P1NKI5</accession>
<keyword evidence="2" id="KW-0808">Transferase</keyword>
<evidence type="ECO:0000259" key="1">
    <source>
        <dbReference type="Pfam" id="PF00534"/>
    </source>
</evidence>
<dbReference type="GO" id="GO:0016757">
    <property type="term" value="F:glycosyltransferase activity"/>
    <property type="evidence" value="ECO:0007669"/>
    <property type="project" value="InterPro"/>
</dbReference>